<proteinExistence type="inferred from homology"/>
<dbReference type="GO" id="GO:0045892">
    <property type="term" value="P:negative regulation of DNA-templated transcription"/>
    <property type="evidence" value="ECO:0007669"/>
    <property type="project" value="InterPro"/>
</dbReference>
<keyword evidence="6" id="KW-0804">Transcription</keyword>
<dbReference type="InterPro" id="IPR031316">
    <property type="entry name" value="FlgM_C"/>
</dbReference>
<dbReference type="AlphaFoldDB" id="A0A0K2SNV8"/>
<dbReference type="KEGG" id="lpil:LIP_2971"/>
<dbReference type="InterPro" id="IPR007412">
    <property type="entry name" value="FlgM"/>
</dbReference>
<dbReference type="Proteomes" id="UP000065807">
    <property type="component" value="Chromosome"/>
</dbReference>
<evidence type="ECO:0000256" key="1">
    <source>
        <dbReference type="ARBA" id="ARBA00005322"/>
    </source>
</evidence>
<evidence type="ECO:0000256" key="4">
    <source>
        <dbReference type="ARBA" id="ARBA00022795"/>
    </source>
</evidence>
<keyword evidence="5" id="KW-0805">Transcription regulation</keyword>
<dbReference type="GO" id="GO:0044781">
    <property type="term" value="P:bacterial-type flagellum organization"/>
    <property type="evidence" value="ECO:0007669"/>
    <property type="project" value="UniProtKB-KW"/>
</dbReference>
<comment type="similarity">
    <text evidence="1">Belongs to the FlgM family.</text>
</comment>
<evidence type="ECO:0000313" key="8">
    <source>
        <dbReference type="EMBL" id="BAS28800.1"/>
    </source>
</evidence>
<accession>A0A0K2SNV8</accession>
<organism evidence="8 9">
    <name type="scientific">Limnochorda pilosa</name>
    <dbReference type="NCBI Taxonomy" id="1555112"/>
    <lineage>
        <taxon>Bacteria</taxon>
        <taxon>Bacillati</taxon>
        <taxon>Bacillota</taxon>
        <taxon>Limnochordia</taxon>
        <taxon>Limnochordales</taxon>
        <taxon>Limnochordaceae</taxon>
        <taxon>Limnochorda</taxon>
    </lineage>
</organism>
<evidence type="ECO:0000256" key="2">
    <source>
        <dbReference type="ARBA" id="ARBA00017823"/>
    </source>
</evidence>
<evidence type="ECO:0000256" key="5">
    <source>
        <dbReference type="ARBA" id="ARBA00023015"/>
    </source>
</evidence>
<evidence type="ECO:0000256" key="6">
    <source>
        <dbReference type="ARBA" id="ARBA00023163"/>
    </source>
</evidence>
<reference evidence="9" key="1">
    <citation type="submission" date="2015-07" db="EMBL/GenBank/DDBJ databases">
        <title>Complete genome sequence and phylogenetic analysis of Limnochorda pilosa.</title>
        <authorList>
            <person name="Watanabe M."/>
            <person name="Kojima H."/>
            <person name="Fukui M."/>
        </authorList>
    </citation>
    <scope>NUCLEOTIDE SEQUENCE [LARGE SCALE GENOMIC DNA]</scope>
    <source>
        <strain evidence="9">HC45</strain>
    </source>
</reference>
<name>A0A0K2SNV8_LIMPI</name>
<dbReference type="SUPFAM" id="SSF101498">
    <property type="entry name" value="Anti-sigma factor FlgM"/>
    <property type="match status" value="1"/>
</dbReference>
<dbReference type="OrthoDB" id="1683949at2"/>
<dbReference type="STRING" id="1555112.LIP_2971"/>
<evidence type="ECO:0000313" key="9">
    <source>
        <dbReference type="Proteomes" id="UP000065807"/>
    </source>
</evidence>
<evidence type="ECO:0000259" key="7">
    <source>
        <dbReference type="Pfam" id="PF04316"/>
    </source>
</evidence>
<dbReference type="Pfam" id="PF04316">
    <property type="entry name" value="FlgM"/>
    <property type="match status" value="1"/>
</dbReference>
<protein>
    <recommendedName>
        <fullName evidence="2">Negative regulator of flagellin synthesis</fullName>
    </recommendedName>
</protein>
<feature type="domain" description="Anti-sigma-28 factor FlgM C-terminal" evidence="7">
    <location>
        <begin position="35"/>
        <end position="88"/>
    </location>
</feature>
<reference evidence="9" key="2">
    <citation type="journal article" date="2016" name="Int. J. Syst. Evol. Microbiol.">
        <title>Complete genome sequence and cell structure of Limnochorda pilosa, a Gram-negative spore-former within the phylum Firmicutes.</title>
        <authorList>
            <person name="Watanabe M."/>
            <person name="Kojima H."/>
            <person name="Fukui M."/>
        </authorList>
    </citation>
    <scope>NUCLEOTIDE SEQUENCE [LARGE SCALE GENOMIC DNA]</scope>
    <source>
        <strain evidence="9">HC45</strain>
    </source>
</reference>
<dbReference type="NCBIfam" id="TIGR03824">
    <property type="entry name" value="FlgM_jcvi"/>
    <property type="match status" value="1"/>
</dbReference>
<dbReference type="RefSeq" id="WP_068139686.1">
    <property type="nucleotide sequence ID" value="NZ_AP014924.1"/>
</dbReference>
<keyword evidence="9" id="KW-1185">Reference proteome</keyword>
<keyword evidence="3" id="KW-0678">Repressor</keyword>
<sequence length="116" mass="12545">MIVSEAQVQRVVRIYQVQGAQKVKAGPGGGRPRPDRVTLSKEAREIQKVREALAGMPDVREAKVAELRKALDAGTYRVDSADVAEKMFARFLVDRLAADLPSTQDAEGAPGGREGD</sequence>
<dbReference type="InterPro" id="IPR035890">
    <property type="entry name" value="Anti-sigma-28_factor_FlgM_sf"/>
</dbReference>
<keyword evidence="4" id="KW-1005">Bacterial flagellum biogenesis</keyword>
<gene>
    <name evidence="8" type="ORF">LIP_2971</name>
</gene>
<evidence type="ECO:0000256" key="3">
    <source>
        <dbReference type="ARBA" id="ARBA00022491"/>
    </source>
</evidence>
<dbReference type="EMBL" id="AP014924">
    <property type="protein sequence ID" value="BAS28800.1"/>
    <property type="molecule type" value="Genomic_DNA"/>
</dbReference>